<feature type="binding site" evidence="12 15">
    <location>
        <position position="70"/>
    </location>
    <ligand>
        <name>FMN</name>
        <dbReference type="ChEBI" id="CHEBI:58210"/>
    </ligand>
</feature>
<evidence type="ECO:0000256" key="7">
    <source>
        <dbReference type="ARBA" id="ARBA00022857"/>
    </source>
</evidence>
<dbReference type="GO" id="GO:0000049">
    <property type="term" value="F:tRNA binding"/>
    <property type="evidence" value="ECO:0007669"/>
    <property type="project" value="UniProtKB-UniRule"/>
</dbReference>
<comment type="catalytic activity">
    <reaction evidence="11 12">
        <text>a 5,6-dihydrouridine in tRNA + NAD(+) = a uridine in tRNA + NADH + H(+)</text>
        <dbReference type="Rhea" id="RHEA:54452"/>
        <dbReference type="Rhea" id="RHEA-COMP:13339"/>
        <dbReference type="Rhea" id="RHEA-COMP:13887"/>
        <dbReference type="ChEBI" id="CHEBI:15378"/>
        <dbReference type="ChEBI" id="CHEBI:57540"/>
        <dbReference type="ChEBI" id="CHEBI:57945"/>
        <dbReference type="ChEBI" id="CHEBI:65315"/>
        <dbReference type="ChEBI" id="CHEBI:74443"/>
    </reaction>
</comment>
<evidence type="ECO:0000256" key="14">
    <source>
        <dbReference type="PIRSR" id="PIRSR006621-1"/>
    </source>
</evidence>
<dbReference type="InterPro" id="IPR001269">
    <property type="entry name" value="DUS_fam"/>
</dbReference>
<name>A0A330M8I8_9GAMM</name>
<feature type="binding site" evidence="12 15">
    <location>
        <begin position="16"/>
        <end position="18"/>
    </location>
    <ligand>
        <name>FMN</name>
        <dbReference type="ChEBI" id="CHEBI:58210"/>
    </ligand>
</feature>
<dbReference type="InterPro" id="IPR032887">
    <property type="entry name" value="DusB"/>
</dbReference>
<feature type="active site" description="Proton donor" evidence="12 14">
    <location>
        <position position="100"/>
    </location>
</feature>
<dbReference type="PANTHER" id="PTHR45846:SF1">
    <property type="entry name" value="TRNA-DIHYDROURIDINE(47) SYNTHASE [NAD(P)(+)]-LIKE"/>
    <property type="match status" value="1"/>
</dbReference>
<dbReference type="RefSeq" id="WP_112354248.1">
    <property type="nucleotide sequence ID" value="NZ_LS483452.1"/>
</dbReference>
<evidence type="ECO:0000256" key="10">
    <source>
        <dbReference type="ARBA" id="ARBA00048205"/>
    </source>
</evidence>
<dbReference type="Gene3D" id="3.20.20.70">
    <property type="entry name" value="Aldolase class I"/>
    <property type="match status" value="1"/>
</dbReference>
<feature type="binding site" evidence="15">
    <location>
        <position position="169"/>
    </location>
    <ligand>
        <name>FMN</name>
        <dbReference type="ChEBI" id="CHEBI:58210"/>
    </ligand>
</feature>
<dbReference type="GO" id="GO:0010181">
    <property type="term" value="F:FMN binding"/>
    <property type="evidence" value="ECO:0007669"/>
    <property type="project" value="UniProtKB-UniRule"/>
</dbReference>
<evidence type="ECO:0000256" key="4">
    <source>
        <dbReference type="ARBA" id="ARBA00022630"/>
    </source>
</evidence>
<dbReference type="PIRSF" id="PIRSF006621">
    <property type="entry name" value="Dus"/>
    <property type="match status" value="1"/>
</dbReference>
<accession>A0A330M8I8</accession>
<gene>
    <name evidence="12 17" type="primary">dusB</name>
    <name evidence="17" type="ORF">SHEWBE_4508</name>
</gene>
<keyword evidence="6 12" id="KW-0819">tRNA processing</keyword>
<dbReference type="GO" id="GO:0017150">
    <property type="term" value="F:tRNA dihydrouridine synthase activity"/>
    <property type="evidence" value="ECO:0007669"/>
    <property type="project" value="UniProtKB-UniRule"/>
</dbReference>
<feature type="binding site" evidence="12 15">
    <location>
        <begin position="224"/>
        <end position="225"/>
    </location>
    <ligand>
        <name>FMN</name>
        <dbReference type="ChEBI" id="CHEBI:58210"/>
    </ligand>
</feature>
<keyword evidence="3 12" id="KW-0820">tRNA-binding</keyword>
<dbReference type="AlphaFoldDB" id="A0A330M8I8"/>
<evidence type="ECO:0000256" key="6">
    <source>
        <dbReference type="ARBA" id="ARBA00022694"/>
    </source>
</evidence>
<dbReference type="Proteomes" id="UP000250123">
    <property type="component" value="Chromosome SHEWBE"/>
</dbReference>
<evidence type="ECO:0000256" key="9">
    <source>
        <dbReference type="ARBA" id="ARBA00023002"/>
    </source>
</evidence>
<keyword evidence="9 12" id="KW-0560">Oxidoreductase</keyword>
<feature type="binding site" evidence="12 15">
    <location>
        <position position="139"/>
    </location>
    <ligand>
        <name>FMN</name>
        <dbReference type="ChEBI" id="CHEBI:58210"/>
    </ligand>
</feature>
<dbReference type="GO" id="GO:0050660">
    <property type="term" value="F:flavin adenine dinucleotide binding"/>
    <property type="evidence" value="ECO:0007669"/>
    <property type="project" value="InterPro"/>
</dbReference>
<dbReference type="Gene3D" id="1.10.1200.80">
    <property type="entry name" value="Putative flavin oxidoreducatase, domain 2"/>
    <property type="match status" value="1"/>
</dbReference>
<dbReference type="FunFam" id="3.20.20.70:FF:000051">
    <property type="entry name" value="tRNA-dihydrouridine synthase B"/>
    <property type="match status" value="1"/>
</dbReference>
<dbReference type="NCBIfam" id="TIGR00737">
    <property type="entry name" value="nifR3_yhdG"/>
    <property type="match status" value="1"/>
</dbReference>
<keyword evidence="8 12" id="KW-0694">RNA-binding</keyword>
<organism evidence="17 18">
    <name type="scientific">Shewanella benthica</name>
    <dbReference type="NCBI Taxonomy" id="43661"/>
    <lineage>
        <taxon>Bacteria</taxon>
        <taxon>Pseudomonadati</taxon>
        <taxon>Pseudomonadota</taxon>
        <taxon>Gammaproteobacteria</taxon>
        <taxon>Alteromonadales</taxon>
        <taxon>Shewanellaceae</taxon>
        <taxon>Shewanella</taxon>
    </lineage>
</organism>
<evidence type="ECO:0000256" key="12">
    <source>
        <dbReference type="HAMAP-Rule" id="MF_02042"/>
    </source>
</evidence>
<dbReference type="SUPFAM" id="SSF51395">
    <property type="entry name" value="FMN-linked oxidoreductases"/>
    <property type="match status" value="1"/>
</dbReference>
<keyword evidence="15" id="KW-0547">Nucleotide-binding</keyword>
<dbReference type="EC" id="1.3.1.-" evidence="12"/>
<dbReference type="InterPro" id="IPR035587">
    <property type="entry name" value="DUS-like_FMN-bd"/>
</dbReference>
<protein>
    <recommendedName>
        <fullName evidence="12">tRNA-dihydrouridine synthase B</fullName>
        <ecNumber evidence="12">1.3.1.-</ecNumber>
    </recommendedName>
</protein>
<sequence length="322" mass="35969">MQIGPYQLKNQLIVAPMAGVTDQPFRNLCVRYGAAMAVSEMLSSNPDVWDTDKSRKRMSHAGENGIRSVQIAGADPELMANAAVVNVQQGAQIIDINMGCPAKKVNKKLAGSALLQNPEQVKAILQAVVAAVDVPVTLKIRTGWAPEHRNGVHIAQIAEDCGIASLAVHGRTRQCMYKGDAEYDTIKAIKQKISIPVIANGDIVTPEKARYVLDHTGADALMIGRGAQGRPWIFREIQHYLDTGNKLAPVEMDEKRLVMLEHLENLYELYGEYKGIRFARKHVGWYLDQEEQRPFRAEFNRLETVEKQCSMVERYFDEIAQN</sequence>
<comment type="similarity">
    <text evidence="13">Belongs to the dus family.</text>
</comment>
<keyword evidence="7 12" id="KW-0521">NADP</keyword>
<evidence type="ECO:0000313" key="18">
    <source>
        <dbReference type="Proteomes" id="UP000250123"/>
    </source>
</evidence>
<evidence type="ECO:0000256" key="8">
    <source>
        <dbReference type="ARBA" id="ARBA00022884"/>
    </source>
</evidence>
<evidence type="ECO:0000313" key="17">
    <source>
        <dbReference type="EMBL" id="SQH78468.1"/>
    </source>
</evidence>
<comment type="function">
    <text evidence="2 12 13">Catalyzes the synthesis of 5,6-dihydrouridine (D), a modified base found in the D-loop of most tRNAs, via the reduction of the C5-C6 double bond in target uridines.</text>
</comment>
<evidence type="ECO:0000259" key="16">
    <source>
        <dbReference type="Pfam" id="PF01207"/>
    </source>
</evidence>
<evidence type="ECO:0000256" key="5">
    <source>
        <dbReference type="ARBA" id="ARBA00022643"/>
    </source>
</evidence>
<dbReference type="PROSITE" id="PS01136">
    <property type="entry name" value="UPF0034"/>
    <property type="match status" value="1"/>
</dbReference>
<dbReference type="InterPro" id="IPR018517">
    <property type="entry name" value="tRNA_hU_synthase_CS"/>
</dbReference>
<dbReference type="HAMAP" id="MF_02042">
    <property type="entry name" value="DusB_subfam"/>
    <property type="match status" value="1"/>
</dbReference>
<feature type="binding site" evidence="12">
    <location>
        <begin position="200"/>
        <end position="202"/>
    </location>
    <ligand>
        <name>FMN</name>
        <dbReference type="ChEBI" id="CHEBI:58210"/>
    </ligand>
</feature>
<dbReference type="KEGG" id="sbk:SHEWBE_4508"/>
<keyword evidence="4 12" id="KW-0285">Flavoprotein</keyword>
<keyword evidence="5 12" id="KW-0288">FMN</keyword>
<evidence type="ECO:0000256" key="15">
    <source>
        <dbReference type="PIRSR" id="PIRSR006621-2"/>
    </source>
</evidence>
<dbReference type="EMBL" id="LS483452">
    <property type="protein sequence ID" value="SQH78468.1"/>
    <property type="molecule type" value="Genomic_DNA"/>
</dbReference>
<dbReference type="PANTHER" id="PTHR45846">
    <property type="entry name" value="TRNA-DIHYDROURIDINE(47) SYNTHASE [NAD(P)(+)]-LIKE"/>
    <property type="match status" value="1"/>
</dbReference>
<evidence type="ECO:0000256" key="3">
    <source>
        <dbReference type="ARBA" id="ARBA00022555"/>
    </source>
</evidence>
<dbReference type="OrthoDB" id="9764501at2"/>
<evidence type="ECO:0000256" key="13">
    <source>
        <dbReference type="PIRNR" id="PIRNR006621"/>
    </source>
</evidence>
<feature type="domain" description="DUS-like FMN-binding" evidence="16">
    <location>
        <begin position="14"/>
        <end position="318"/>
    </location>
</feature>
<dbReference type="CDD" id="cd02801">
    <property type="entry name" value="DUS_like_FMN"/>
    <property type="match status" value="1"/>
</dbReference>
<comment type="catalytic activity">
    <reaction evidence="10 12">
        <text>a 5,6-dihydrouridine in tRNA + NADP(+) = a uridine in tRNA + NADPH + H(+)</text>
        <dbReference type="Rhea" id="RHEA:23624"/>
        <dbReference type="Rhea" id="RHEA-COMP:13339"/>
        <dbReference type="Rhea" id="RHEA-COMP:13887"/>
        <dbReference type="ChEBI" id="CHEBI:15378"/>
        <dbReference type="ChEBI" id="CHEBI:57783"/>
        <dbReference type="ChEBI" id="CHEBI:58349"/>
        <dbReference type="ChEBI" id="CHEBI:65315"/>
        <dbReference type="ChEBI" id="CHEBI:74443"/>
    </reaction>
</comment>
<comment type="similarity">
    <text evidence="12">Belongs to the Dus family. DusB subfamily.</text>
</comment>
<dbReference type="InterPro" id="IPR024036">
    <property type="entry name" value="tRNA-dHydroUridine_Synthase_C"/>
</dbReference>
<dbReference type="InterPro" id="IPR004652">
    <property type="entry name" value="DusB-like"/>
</dbReference>
<reference evidence="18" key="1">
    <citation type="submission" date="2018-06" db="EMBL/GenBank/DDBJ databases">
        <authorList>
            <person name="Cea G.-C."/>
            <person name="William W."/>
        </authorList>
    </citation>
    <scope>NUCLEOTIDE SEQUENCE [LARGE SCALE GENOMIC DNA]</scope>
    <source>
        <strain evidence="18">DB21MT-2</strain>
    </source>
</reference>
<evidence type="ECO:0000256" key="1">
    <source>
        <dbReference type="ARBA" id="ARBA00001917"/>
    </source>
</evidence>
<proteinExistence type="inferred from homology"/>
<comment type="cofactor">
    <cofactor evidence="1 12 13 15">
        <name>FMN</name>
        <dbReference type="ChEBI" id="CHEBI:58210"/>
    </cofactor>
</comment>
<dbReference type="InterPro" id="IPR013785">
    <property type="entry name" value="Aldolase_TIM"/>
</dbReference>
<evidence type="ECO:0000256" key="2">
    <source>
        <dbReference type="ARBA" id="ARBA00002790"/>
    </source>
</evidence>
<evidence type="ECO:0000256" key="11">
    <source>
        <dbReference type="ARBA" id="ARBA00048802"/>
    </source>
</evidence>
<dbReference type="Pfam" id="PF01207">
    <property type="entry name" value="Dus"/>
    <property type="match status" value="1"/>
</dbReference>